<dbReference type="AlphaFoldDB" id="A0A2A2DH78"/>
<evidence type="ECO:0000313" key="3">
    <source>
        <dbReference type="Proteomes" id="UP000218944"/>
    </source>
</evidence>
<dbReference type="Proteomes" id="UP000218944">
    <property type="component" value="Unassembled WGS sequence"/>
</dbReference>
<dbReference type="EMBL" id="NSJV01000004">
    <property type="protein sequence ID" value="PAU50894.1"/>
    <property type="molecule type" value="Genomic_DNA"/>
</dbReference>
<keyword evidence="1" id="KW-0472">Membrane</keyword>
<accession>A0A2A2DH78</accession>
<comment type="caution">
    <text evidence="2">The sequence shown here is derived from an EMBL/GenBank/DDBJ whole genome shotgun (WGS) entry which is preliminary data.</text>
</comment>
<keyword evidence="1" id="KW-0812">Transmembrane</keyword>
<reference evidence="2 3" key="1">
    <citation type="submission" date="2017-08" db="EMBL/GenBank/DDBJ databases">
        <title>Genome sequence of Streptomyces albireticuli NRRL B-1670.</title>
        <authorList>
            <person name="Graham D.E."/>
            <person name="Mahan K.M."/>
            <person name="Klingeman D.M."/>
            <person name="Hettich R.L."/>
            <person name="Parry R.J."/>
            <person name="Spain J.C."/>
        </authorList>
    </citation>
    <scope>NUCLEOTIDE SEQUENCE [LARGE SCALE GENOMIC DNA]</scope>
    <source>
        <strain evidence="2 3">NRRL B-1670</strain>
    </source>
</reference>
<keyword evidence="3" id="KW-1185">Reference proteome</keyword>
<keyword evidence="1" id="KW-1133">Transmembrane helix</keyword>
<evidence type="ECO:0000256" key="1">
    <source>
        <dbReference type="SAM" id="Phobius"/>
    </source>
</evidence>
<dbReference type="RefSeq" id="WP_095578382.1">
    <property type="nucleotide sequence ID" value="NZ_JAJQQQ010000032.1"/>
</dbReference>
<feature type="transmembrane region" description="Helical" evidence="1">
    <location>
        <begin position="55"/>
        <end position="73"/>
    </location>
</feature>
<evidence type="ECO:0000313" key="2">
    <source>
        <dbReference type="EMBL" id="PAU50894.1"/>
    </source>
</evidence>
<protein>
    <submittedName>
        <fullName evidence="2">Uncharacterized protein</fullName>
    </submittedName>
</protein>
<name>A0A2A2DH78_9ACTN</name>
<sequence length="121" mass="13883">MRMNTDDEVYAADDLFLGPPRMTLPWRVRYRAYGIGTVLYALVLLLELWTGVLGPWPAVYGLVFVMWATMRVMDRVDHEHTARAVAVTFWHEVSAPRPSQKTGARARLTLSGVRRRAPRTR</sequence>
<organism evidence="2 3">
    <name type="scientific">Streptomyces albireticuli</name>
    <dbReference type="NCBI Taxonomy" id="1940"/>
    <lineage>
        <taxon>Bacteria</taxon>
        <taxon>Bacillati</taxon>
        <taxon>Actinomycetota</taxon>
        <taxon>Actinomycetes</taxon>
        <taxon>Kitasatosporales</taxon>
        <taxon>Streptomycetaceae</taxon>
        <taxon>Streptomyces</taxon>
    </lineage>
</organism>
<proteinExistence type="predicted"/>
<feature type="transmembrane region" description="Helical" evidence="1">
    <location>
        <begin position="30"/>
        <end position="49"/>
    </location>
</feature>
<gene>
    <name evidence="2" type="ORF">CK936_00085</name>
</gene>